<reference evidence="1" key="2">
    <citation type="journal article" date="2015" name="Fish Shellfish Immunol.">
        <title>Early steps in the European eel (Anguilla anguilla)-Vibrio vulnificus interaction in the gills: Role of the RtxA13 toxin.</title>
        <authorList>
            <person name="Callol A."/>
            <person name="Pajuelo D."/>
            <person name="Ebbesson L."/>
            <person name="Teles M."/>
            <person name="MacKenzie S."/>
            <person name="Amaro C."/>
        </authorList>
    </citation>
    <scope>NUCLEOTIDE SEQUENCE</scope>
</reference>
<proteinExistence type="predicted"/>
<reference evidence="1" key="1">
    <citation type="submission" date="2014-11" db="EMBL/GenBank/DDBJ databases">
        <authorList>
            <person name="Amaro Gonzalez C."/>
        </authorList>
    </citation>
    <scope>NUCLEOTIDE SEQUENCE</scope>
</reference>
<sequence>MQTIALICCLVASVNKVMFLLS</sequence>
<organism evidence="1">
    <name type="scientific">Anguilla anguilla</name>
    <name type="common">European freshwater eel</name>
    <name type="synonym">Muraena anguilla</name>
    <dbReference type="NCBI Taxonomy" id="7936"/>
    <lineage>
        <taxon>Eukaryota</taxon>
        <taxon>Metazoa</taxon>
        <taxon>Chordata</taxon>
        <taxon>Craniata</taxon>
        <taxon>Vertebrata</taxon>
        <taxon>Euteleostomi</taxon>
        <taxon>Actinopterygii</taxon>
        <taxon>Neopterygii</taxon>
        <taxon>Teleostei</taxon>
        <taxon>Anguilliformes</taxon>
        <taxon>Anguillidae</taxon>
        <taxon>Anguilla</taxon>
    </lineage>
</organism>
<evidence type="ECO:0000313" key="1">
    <source>
        <dbReference type="EMBL" id="JAH42902.1"/>
    </source>
</evidence>
<protein>
    <submittedName>
        <fullName evidence="1">Uncharacterized protein</fullName>
    </submittedName>
</protein>
<dbReference type="AlphaFoldDB" id="A0A0E9SNU2"/>
<dbReference type="EMBL" id="GBXM01065675">
    <property type="protein sequence ID" value="JAH42902.1"/>
    <property type="molecule type" value="Transcribed_RNA"/>
</dbReference>
<accession>A0A0E9SNU2</accession>
<name>A0A0E9SNU2_ANGAN</name>